<accession>A0ABQ6M2T2</accession>
<dbReference type="EC" id="2.7.1.33" evidence="6 16"/>
<keyword evidence="13 16" id="KW-0173">Coenzyme A biosynthesis</keyword>
<dbReference type="PANTHER" id="PTHR34265:SF1">
    <property type="entry name" value="TYPE III PANTOTHENATE KINASE"/>
    <property type="match status" value="1"/>
</dbReference>
<feature type="active site" description="Proton acceptor" evidence="16">
    <location>
        <position position="100"/>
    </location>
</feature>
<keyword evidence="9 16" id="KW-0547">Nucleotide-binding</keyword>
<keyword evidence="16" id="KW-0479">Metal-binding</keyword>
<dbReference type="NCBIfam" id="TIGR00671">
    <property type="entry name" value="baf"/>
    <property type="match status" value="1"/>
</dbReference>
<comment type="catalytic activity">
    <reaction evidence="1 16">
        <text>(R)-pantothenate + ATP = (R)-4'-phosphopantothenate + ADP + H(+)</text>
        <dbReference type="Rhea" id="RHEA:16373"/>
        <dbReference type="ChEBI" id="CHEBI:10986"/>
        <dbReference type="ChEBI" id="CHEBI:15378"/>
        <dbReference type="ChEBI" id="CHEBI:29032"/>
        <dbReference type="ChEBI" id="CHEBI:30616"/>
        <dbReference type="ChEBI" id="CHEBI:456216"/>
        <dbReference type="EC" id="2.7.1.33"/>
    </reaction>
</comment>
<comment type="cofactor">
    <cofactor evidence="16">
        <name>NH4(+)</name>
        <dbReference type="ChEBI" id="CHEBI:28938"/>
    </cofactor>
    <cofactor evidence="16">
        <name>K(+)</name>
        <dbReference type="ChEBI" id="CHEBI:29103"/>
    </cofactor>
    <text evidence="16">A monovalent cation. Ammonium or potassium.</text>
</comment>
<evidence type="ECO:0000256" key="3">
    <source>
        <dbReference type="ARBA" id="ARBA00004496"/>
    </source>
</evidence>
<dbReference type="PANTHER" id="PTHR34265">
    <property type="entry name" value="TYPE III PANTOTHENATE KINASE"/>
    <property type="match status" value="1"/>
</dbReference>
<feature type="binding site" evidence="16">
    <location>
        <position position="91"/>
    </location>
    <ligand>
        <name>substrate</name>
    </ligand>
</feature>
<feature type="binding site" evidence="16">
    <location>
        <position position="178"/>
    </location>
    <ligand>
        <name>substrate</name>
    </ligand>
</feature>
<feature type="binding site" evidence="16">
    <location>
        <begin position="98"/>
        <end position="101"/>
    </location>
    <ligand>
        <name>substrate</name>
    </ligand>
</feature>
<evidence type="ECO:0000313" key="17">
    <source>
        <dbReference type="EMBL" id="GMG88661.1"/>
    </source>
</evidence>
<evidence type="ECO:0000256" key="4">
    <source>
        <dbReference type="ARBA" id="ARBA00005225"/>
    </source>
</evidence>
<evidence type="ECO:0000313" key="18">
    <source>
        <dbReference type="Proteomes" id="UP001224392"/>
    </source>
</evidence>
<proteinExistence type="inferred from homology"/>
<dbReference type="HAMAP" id="MF_01274">
    <property type="entry name" value="Pantothen_kinase_3"/>
    <property type="match status" value="1"/>
</dbReference>
<evidence type="ECO:0000256" key="9">
    <source>
        <dbReference type="ARBA" id="ARBA00022741"/>
    </source>
</evidence>
<keyword evidence="18" id="KW-1185">Reference proteome</keyword>
<dbReference type="Proteomes" id="UP001224392">
    <property type="component" value="Unassembled WGS sequence"/>
</dbReference>
<comment type="similarity">
    <text evidence="14 16">Belongs to the type III pantothenate kinase family.</text>
</comment>
<comment type="subcellular location">
    <subcellularLocation>
        <location evidence="3 16">Cytoplasm</location>
    </subcellularLocation>
</comment>
<comment type="caution">
    <text evidence="17">The sequence shown here is derived from an EMBL/GenBank/DDBJ whole genome shotgun (WGS) entry which is preliminary data.</text>
</comment>
<keyword evidence="11 16" id="KW-0067">ATP-binding</keyword>
<evidence type="ECO:0000256" key="13">
    <source>
        <dbReference type="ARBA" id="ARBA00022993"/>
    </source>
</evidence>
<feature type="binding site" evidence="16">
    <location>
        <position position="121"/>
    </location>
    <ligand>
        <name>K(+)</name>
        <dbReference type="ChEBI" id="CHEBI:29103"/>
    </ligand>
</feature>
<comment type="cofactor">
    <cofactor evidence="2">
        <name>K(+)</name>
        <dbReference type="ChEBI" id="CHEBI:29103"/>
    </cofactor>
</comment>
<evidence type="ECO:0000256" key="15">
    <source>
        <dbReference type="ARBA" id="ARBA00040883"/>
    </source>
</evidence>
<dbReference type="Gene3D" id="3.30.420.40">
    <property type="match status" value="2"/>
</dbReference>
<comment type="pathway">
    <text evidence="4 16">Cofactor biosynthesis; coenzyme A biosynthesis; CoA from (R)-pantothenate: step 1/5.</text>
</comment>
<dbReference type="CDD" id="cd24015">
    <property type="entry name" value="ASKHA_NBD_PanK-III"/>
    <property type="match status" value="1"/>
</dbReference>
<evidence type="ECO:0000256" key="5">
    <source>
        <dbReference type="ARBA" id="ARBA00011738"/>
    </source>
</evidence>
<keyword evidence="10 16" id="KW-0418">Kinase</keyword>
<comment type="subunit">
    <text evidence="5 16">Homodimer.</text>
</comment>
<evidence type="ECO:0000256" key="1">
    <source>
        <dbReference type="ARBA" id="ARBA00001206"/>
    </source>
</evidence>
<dbReference type="SUPFAM" id="SSF53067">
    <property type="entry name" value="Actin-like ATPase domain"/>
    <property type="match status" value="2"/>
</dbReference>
<dbReference type="InterPro" id="IPR004619">
    <property type="entry name" value="Type_III_PanK"/>
</dbReference>
<evidence type="ECO:0000256" key="10">
    <source>
        <dbReference type="ARBA" id="ARBA00022777"/>
    </source>
</evidence>
<evidence type="ECO:0000256" key="8">
    <source>
        <dbReference type="ARBA" id="ARBA00022679"/>
    </source>
</evidence>
<dbReference type="InterPro" id="IPR043129">
    <property type="entry name" value="ATPase_NBD"/>
</dbReference>
<feature type="binding site" evidence="16">
    <location>
        <position position="124"/>
    </location>
    <ligand>
        <name>ATP</name>
        <dbReference type="ChEBI" id="CHEBI:30616"/>
    </ligand>
</feature>
<comment type="function">
    <text evidence="16">Catalyzes the phosphorylation of pantothenate (Pan), the first step in CoA biosynthesis.</text>
</comment>
<dbReference type="RefSeq" id="WP_285765270.1">
    <property type="nucleotide sequence ID" value="NZ_BSYJ01000007.1"/>
</dbReference>
<evidence type="ECO:0000256" key="6">
    <source>
        <dbReference type="ARBA" id="ARBA00012102"/>
    </source>
</evidence>
<dbReference type="EMBL" id="BSYJ01000007">
    <property type="protein sequence ID" value="GMG88661.1"/>
    <property type="molecule type" value="Genomic_DNA"/>
</dbReference>
<keyword evidence="8 16" id="KW-0808">Transferase</keyword>
<evidence type="ECO:0000256" key="2">
    <source>
        <dbReference type="ARBA" id="ARBA00001958"/>
    </source>
</evidence>
<evidence type="ECO:0000256" key="12">
    <source>
        <dbReference type="ARBA" id="ARBA00022958"/>
    </source>
</evidence>
<evidence type="ECO:0000256" key="7">
    <source>
        <dbReference type="ARBA" id="ARBA00022490"/>
    </source>
</evidence>
<gene>
    <name evidence="16" type="primary">coaX</name>
    <name evidence="17" type="ORF">MNKW57_29820</name>
</gene>
<evidence type="ECO:0000256" key="11">
    <source>
        <dbReference type="ARBA" id="ARBA00022840"/>
    </source>
</evidence>
<feature type="binding site" evidence="16">
    <location>
        <begin position="7"/>
        <end position="14"/>
    </location>
    <ligand>
        <name>ATP</name>
        <dbReference type="ChEBI" id="CHEBI:30616"/>
    </ligand>
</feature>
<reference evidence="17 18" key="1">
    <citation type="submission" date="2023-04" db="EMBL/GenBank/DDBJ databases">
        <title>Marinobulbifer ophiurae gen. nov., sp. Nov., isolate from tissue of brittle star Ophioplocus japonicus.</title>
        <authorList>
            <person name="Kawano K."/>
            <person name="Sawayama S."/>
            <person name="Nakagawa S."/>
        </authorList>
    </citation>
    <scope>NUCLEOTIDE SEQUENCE [LARGE SCALE GENOMIC DNA]</scope>
    <source>
        <strain evidence="17 18">NKW57</strain>
    </source>
</reference>
<dbReference type="Pfam" id="PF03309">
    <property type="entry name" value="Pan_kinase"/>
    <property type="match status" value="1"/>
</dbReference>
<protein>
    <recommendedName>
        <fullName evidence="15 16">Type III pantothenate kinase</fullName>
        <ecNumber evidence="6 16">2.7.1.33</ecNumber>
    </recommendedName>
    <alternativeName>
        <fullName evidence="16">PanK-III</fullName>
    </alternativeName>
    <alternativeName>
        <fullName evidence="16">Pantothenic acid kinase</fullName>
    </alternativeName>
</protein>
<keyword evidence="12 16" id="KW-0630">Potassium</keyword>
<organism evidence="17 18">
    <name type="scientific">Biformimicrobium ophioploci</name>
    <dbReference type="NCBI Taxonomy" id="3036711"/>
    <lineage>
        <taxon>Bacteria</taxon>
        <taxon>Pseudomonadati</taxon>
        <taxon>Pseudomonadota</taxon>
        <taxon>Gammaproteobacteria</taxon>
        <taxon>Cellvibrionales</taxon>
        <taxon>Microbulbiferaceae</taxon>
        <taxon>Biformimicrobium</taxon>
    </lineage>
</organism>
<evidence type="ECO:0000256" key="16">
    <source>
        <dbReference type="HAMAP-Rule" id="MF_01274"/>
    </source>
</evidence>
<evidence type="ECO:0000256" key="14">
    <source>
        <dbReference type="ARBA" id="ARBA00038036"/>
    </source>
</evidence>
<name>A0ABQ6M2T2_9GAMM</name>
<dbReference type="GO" id="GO:0016301">
    <property type="term" value="F:kinase activity"/>
    <property type="evidence" value="ECO:0007669"/>
    <property type="project" value="UniProtKB-KW"/>
</dbReference>
<keyword evidence="7 16" id="KW-0963">Cytoplasm</keyword>
<sequence>MQVLELDVGNTRAKWRLLEDGIVAQRGTAATGALNALEVQWAEFSPDRVRVANVGGLRVAAQLEALARKIWGLEPLFAQTSAQCAGVTCGYADHTRLGVDRWLAVLGAFRAGGGTPALVVDCGSAVTIDFLQQRGQHSGGYILPGLRLMRDALFHSTDAVKVTFDQAASENLAPGTDTQSAVNRGLLVTLRSTIEQCHADATAAAAGQEMGLYLTGGDAAVIASTLEIPYKVVPELVLDGLAAACP</sequence>